<dbReference type="STRING" id="312017.Q22CW0"/>
<dbReference type="GO" id="GO:0005737">
    <property type="term" value="C:cytoplasm"/>
    <property type="evidence" value="ECO:0007669"/>
    <property type="project" value="TreeGrafter"/>
</dbReference>
<dbReference type="InParanoid" id="Q22CW0"/>
<evidence type="ECO:0000313" key="2">
    <source>
        <dbReference type="EMBL" id="EAR83159.2"/>
    </source>
</evidence>
<keyword evidence="1" id="KW-0853">WD repeat</keyword>
<dbReference type="InterPro" id="IPR015943">
    <property type="entry name" value="WD40/YVTN_repeat-like_dom_sf"/>
</dbReference>
<dbReference type="InterPro" id="IPR049916">
    <property type="entry name" value="WDR72-like"/>
</dbReference>
<keyword evidence="3" id="KW-1185">Reference proteome</keyword>
<dbReference type="RefSeq" id="XP_001030822.2">
    <property type="nucleotide sequence ID" value="XM_001030822.2"/>
</dbReference>
<dbReference type="EMBL" id="GG662521">
    <property type="protein sequence ID" value="EAR83159.2"/>
    <property type="molecule type" value="Genomic_DNA"/>
</dbReference>
<dbReference type="SUPFAM" id="SSF50978">
    <property type="entry name" value="WD40 repeat-like"/>
    <property type="match status" value="2"/>
</dbReference>
<reference evidence="3" key="1">
    <citation type="journal article" date="2006" name="PLoS Biol.">
        <title>Macronuclear genome sequence of the ciliate Tetrahymena thermophila, a model eukaryote.</title>
        <authorList>
            <person name="Eisen J.A."/>
            <person name="Coyne R.S."/>
            <person name="Wu M."/>
            <person name="Wu D."/>
            <person name="Thiagarajan M."/>
            <person name="Wortman J.R."/>
            <person name="Badger J.H."/>
            <person name="Ren Q."/>
            <person name="Amedeo P."/>
            <person name="Jones K.M."/>
            <person name="Tallon L.J."/>
            <person name="Delcher A.L."/>
            <person name="Salzberg S.L."/>
            <person name="Silva J.C."/>
            <person name="Haas B.J."/>
            <person name="Majoros W.H."/>
            <person name="Farzad M."/>
            <person name="Carlton J.M."/>
            <person name="Smith R.K. Jr."/>
            <person name="Garg J."/>
            <person name="Pearlman R.E."/>
            <person name="Karrer K.M."/>
            <person name="Sun L."/>
            <person name="Manning G."/>
            <person name="Elde N.C."/>
            <person name="Turkewitz A.P."/>
            <person name="Asai D.J."/>
            <person name="Wilkes D.E."/>
            <person name="Wang Y."/>
            <person name="Cai H."/>
            <person name="Collins K."/>
            <person name="Stewart B.A."/>
            <person name="Lee S.R."/>
            <person name="Wilamowska K."/>
            <person name="Weinberg Z."/>
            <person name="Ruzzo W.L."/>
            <person name="Wloga D."/>
            <person name="Gaertig J."/>
            <person name="Frankel J."/>
            <person name="Tsao C.-C."/>
            <person name="Gorovsky M.A."/>
            <person name="Keeling P.J."/>
            <person name="Waller R.F."/>
            <person name="Patron N.J."/>
            <person name="Cherry J.M."/>
            <person name="Stover N.A."/>
            <person name="Krieger C.J."/>
            <person name="del Toro C."/>
            <person name="Ryder H.F."/>
            <person name="Williamson S.C."/>
            <person name="Barbeau R.A."/>
            <person name="Hamilton E.P."/>
            <person name="Orias E."/>
        </authorList>
    </citation>
    <scope>NUCLEOTIDE SEQUENCE [LARGE SCALE GENOMIC DNA]</scope>
    <source>
        <strain evidence="3">SB210</strain>
    </source>
</reference>
<dbReference type="HOGENOM" id="CLU_257566_0_0_1"/>
<feature type="repeat" description="WD" evidence="1">
    <location>
        <begin position="1389"/>
        <end position="1423"/>
    </location>
</feature>
<dbReference type="KEGG" id="tet:TTHERM_01014760"/>
<dbReference type="PROSITE" id="PS50082">
    <property type="entry name" value="WD_REPEATS_2"/>
    <property type="match status" value="1"/>
</dbReference>
<name>Q22CW0_TETTS</name>
<dbReference type="OrthoDB" id="10268105at2759"/>
<gene>
    <name evidence="2" type="ORF">TTHERM_01014760</name>
</gene>
<dbReference type="SMART" id="SM00320">
    <property type="entry name" value="WD40"/>
    <property type="match status" value="5"/>
</dbReference>
<dbReference type="GeneID" id="7830096"/>
<dbReference type="Proteomes" id="UP000009168">
    <property type="component" value="Unassembled WGS sequence"/>
</dbReference>
<dbReference type="PANTHER" id="PTHR44099:SF4">
    <property type="entry name" value="RABCONNECTIN-3B, ISOFORM A"/>
    <property type="match status" value="1"/>
</dbReference>
<accession>Q22CW0</accession>
<dbReference type="Gene3D" id="2.130.10.10">
    <property type="entry name" value="YVTN repeat-like/Quinoprotein amine dehydrogenase"/>
    <property type="match status" value="2"/>
</dbReference>
<evidence type="ECO:0000313" key="3">
    <source>
        <dbReference type="Proteomes" id="UP000009168"/>
    </source>
</evidence>
<dbReference type="Pfam" id="PF00400">
    <property type="entry name" value="WD40"/>
    <property type="match status" value="1"/>
</dbReference>
<organism evidence="2 3">
    <name type="scientific">Tetrahymena thermophila (strain SB210)</name>
    <dbReference type="NCBI Taxonomy" id="312017"/>
    <lineage>
        <taxon>Eukaryota</taxon>
        <taxon>Sar</taxon>
        <taxon>Alveolata</taxon>
        <taxon>Ciliophora</taxon>
        <taxon>Intramacronucleata</taxon>
        <taxon>Oligohymenophorea</taxon>
        <taxon>Hymenostomatida</taxon>
        <taxon>Tetrahymenina</taxon>
        <taxon>Tetrahymenidae</taxon>
        <taxon>Tetrahymena</taxon>
    </lineage>
</organism>
<proteinExistence type="predicted"/>
<dbReference type="InterPro" id="IPR036322">
    <property type="entry name" value="WD40_repeat_dom_sf"/>
</dbReference>
<dbReference type="InterPro" id="IPR001680">
    <property type="entry name" value="WD40_rpt"/>
</dbReference>
<protein>
    <submittedName>
        <fullName evidence="2">WD domain, G-beta repeat protein</fullName>
    </submittedName>
</protein>
<sequence length="1485" mass="173093">MPNLLLPICMKTQLTNYHRVTHYLSIPEERRLVTGGLNGDIIIWRIHSHEGLADEQSNNSASSPLVKEHPSYLEPIRYLTPCLSQTVGQVTCLQLIKNPINHEIDNSHYCILSIHQDNRVRIWDLRDGRCINISSHATFKSSNINLCVPITPSSNRFFAVAGNGKGVEILDVWKLKSVACFSIDEKSTMVRDIQVVYEKSEMYVVDDQNILYCLKISEYQQNEYSVYSKYVRNQIEYEKQIKNAKCKLINKVKITSSKQQLVKMLIMQNIPFILFIYPKKVLFQKADELYRLIHELPQEEKKPEQTQPQPFSISNQSNLKMHFQKTDDIIFGASRKKAAPTYQRLKQKISYKIDLPKQVKDNPELEKNYIYNGAEYIYYHEQQYILLSLKDGTCQLIGLKDIEMLSEFNVVSIDKDYSFDYASFSYSKNENSLKGKLSMQLVEILKGIQIDQDYKDNQLKFDVIGFEPYHSLLFQFEQQKSQMATYSFLKHFDIIKNSIYQLKYINFASEPLQEESDKNNMICQSDIRIVFNENSLQDSIYKKIDFTQFLFTQPEQKQIISLFNSENRLVDKDRIFNQFFYLKYGQYLEEKYGDEKITISSMDFLDDKNPFYFFGTESGKVVGIPLLYSDDKEMFDMLYYNFDYKSPITFLEYKKGYLIISSASGRSAVLQLQSSEEQIIKPDINFKGKLNIIDLSALPKFSEVFSAPIKHIMKPKIVNSILKDPANQEVIKDSQKYLKNTLCFILTNNSVIIYNTKLKQIDFKLNSNKSSIYGLYFNPISDYFIILTSEGQVNFWSMGSQRFEKTGTFINYSSLFDVEGLIQDNFQTQRGLNKYSTYKKIHEETISKVHSVLEFNQRHYDDTINFNDESSNKSRTTLLIYEQLGELRDQKHSPEEQLSLLWMIQQLKGMIYQSRNSKNGMSILKLKLNRLKQQTYSNQAYILFVDVKKHNQQIVDIFETAHDPEAHQIFSYIPFVYPWGNKADLNMAKYINHKKPVFNYIIGSPGMGQCFSFSLEKDSQYSTSSYLSSIQALSIILHLMILGVFKNSEETYKSMLEVANLFTKNKKRVHPHFKSLSLQILSRFCIDDSNEVMSSSSNLMINSLVYKDEDSLQYTKLCSELFNYNLQYLKEKDEIQFSVSEITWLLMITYTNIFSNSQVGDMTECIKRIVKGVELTNCLKNPNLVAPCMKILTEGINLWKDFIDNYRDLVSNLIFIYFHYNTSNEYLRNLKDIPRTQLKKAIYLDQFLKQPQNIRKRMKLMTIKTIISLVNVCQNEFLQIVSREIENKDRHPLYPCSIIDIIRNYIKVQSESARNKLPIFIEIILKSLDPNNPEYRRICHQPATNALQAIFKIYPSISFHQQSQKFAVGTNQNQIFIYDLRTAVKWRVLAGHVGEVKSVSFDNSGKHIASFSSEDFILRIWKVGSTGFFSSILNMNGTPSKNIQIPRQEYEALLKKGSRVNISWDQSDRRLTINFGNESYPVNIS</sequence>
<dbReference type="PANTHER" id="PTHR44099">
    <property type="entry name" value="RABCONNECTIN-3B, ISOFORM A"/>
    <property type="match status" value="1"/>
</dbReference>
<evidence type="ECO:0000256" key="1">
    <source>
        <dbReference type="PROSITE-ProRule" id="PRU00221"/>
    </source>
</evidence>